<feature type="signal peptide" evidence="2">
    <location>
        <begin position="1"/>
        <end position="19"/>
    </location>
</feature>
<feature type="compositionally biased region" description="Basic and acidic residues" evidence="1">
    <location>
        <begin position="66"/>
        <end position="82"/>
    </location>
</feature>
<feature type="compositionally biased region" description="Basic and acidic residues" evidence="1">
    <location>
        <begin position="194"/>
        <end position="206"/>
    </location>
</feature>
<dbReference type="HOGENOM" id="CLU_889270_0_0_1"/>
<name>B4N609_DROWI</name>
<dbReference type="OrthoDB" id="8069978at2759"/>
<keyword evidence="2" id="KW-0732">Signal</keyword>
<reference evidence="3 4" key="1">
    <citation type="journal article" date="2007" name="Nature">
        <title>Evolution of genes and genomes on the Drosophila phylogeny.</title>
        <authorList>
            <consortium name="Drosophila 12 Genomes Consortium"/>
            <person name="Clark A.G."/>
            <person name="Eisen M.B."/>
            <person name="Smith D.R."/>
            <person name="Bergman C.M."/>
            <person name="Oliver B."/>
            <person name="Markow T.A."/>
            <person name="Kaufman T.C."/>
            <person name="Kellis M."/>
            <person name="Gelbart W."/>
            <person name="Iyer V.N."/>
            <person name="Pollard D.A."/>
            <person name="Sackton T.B."/>
            <person name="Larracuente A.M."/>
            <person name="Singh N.D."/>
            <person name="Abad J.P."/>
            <person name="Abt D.N."/>
            <person name="Adryan B."/>
            <person name="Aguade M."/>
            <person name="Akashi H."/>
            <person name="Anderson W.W."/>
            <person name="Aquadro C.F."/>
            <person name="Ardell D.H."/>
            <person name="Arguello R."/>
            <person name="Artieri C.G."/>
            <person name="Barbash D.A."/>
            <person name="Barker D."/>
            <person name="Barsanti P."/>
            <person name="Batterham P."/>
            <person name="Batzoglou S."/>
            <person name="Begun D."/>
            <person name="Bhutkar A."/>
            <person name="Blanco E."/>
            <person name="Bosak S.A."/>
            <person name="Bradley R.K."/>
            <person name="Brand A.D."/>
            <person name="Brent M.R."/>
            <person name="Brooks A.N."/>
            <person name="Brown R.H."/>
            <person name="Butlin R.K."/>
            <person name="Caggese C."/>
            <person name="Calvi B.R."/>
            <person name="Bernardo de Carvalho A."/>
            <person name="Caspi A."/>
            <person name="Castrezana S."/>
            <person name="Celniker S.E."/>
            <person name="Chang J.L."/>
            <person name="Chapple C."/>
            <person name="Chatterji S."/>
            <person name="Chinwalla A."/>
            <person name="Civetta A."/>
            <person name="Clifton S.W."/>
            <person name="Comeron J.M."/>
            <person name="Costello J.C."/>
            <person name="Coyne J.A."/>
            <person name="Daub J."/>
            <person name="David R.G."/>
            <person name="Delcher A.L."/>
            <person name="Delehaunty K."/>
            <person name="Do C.B."/>
            <person name="Ebling H."/>
            <person name="Edwards K."/>
            <person name="Eickbush T."/>
            <person name="Evans J.D."/>
            <person name="Filipski A."/>
            <person name="Findeiss S."/>
            <person name="Freyhult E."/>
            <person name="Fulton L."/>
            <person name="Fulton R."/>
            <person name="Garcia A.C."/>
            <person name="Gardiner A."/>
            <person name="Garfield D.A."/>
            <person name="Garvin B.E."/>
            <person name="Gibson G."/>
            <person name="Gilbert D."/>
            <person name="Gnerre S."/>
            <person name="Godfrey J."/>
            <person name="Good R."/>
            <person name="Gotea V."/>
            <person name="Gravely B."/>
            <person name="Greenberg A.J."/>
            <person name="Griffiths-Jones S."/>
            <person name="Gross S."/>
            <person name="Guigo R."/>
            <person name="Gustafson E.A."/>
            <person name="Haerty W."/>
            <person name="Hahn M.W."/>
            <person name="Halligan D.L."/>
            <person name="Halpern A.L."/>
            <person name="Halter G.M."/>
            <person name="Han M.V."/>
            <person name="Heger A."/>
            <person name="Hillier L."/>
            <person name="Hinrichs A.S."/>
            <person name="Holmes I."/>
            <person name="Hoskins R.A."/>
            <person name="Hubisz M.J."/>
            <person name="Hultmark D."/>
            <person name="Huntley M.A."/>
            <person name="Jaffe D.B."/>
            <person name="Jagadeeshan S."/>
            <person name="Jeck W.R."/>
            <person name="Johnson J."/>
            <person name="Jones C.D."/>
            <person name="Jordan W.C."/>
            <person name="Karpen G.H."/>
            <person name="Kataoka E."/>
            <person name="Keightley P.D."/>
            <person name="Kheradpour P."/>
            <person name="Kirkness E.F."/>
            <person name="Koerich L.B."/>
            <person name="Kristiansen K."/>
            <person name="Kudrna D."/>
            <person name="Kulathinal R.J."/>
            <person name="Kumar S."/>
            <person name="Kwok R."/>
            <person name="Lander E."/>
            <person name="Langley C.H."/>
            <person name="Lapoint R."/>
            <person name="Lazzaro B.P."/>
            <person name="Lee S.J."/>
            <person name="Levesque L."/>
            <person name="Li R."/>
            <person name="Lin C.F."/>
            <person name="Lin M.F."/>
            <person name="Lindblad-Toh K."/>
            <person name="Llopart A."/>
            <person name="Long M."/>
            <person name="Low L."/>
            <person name="Lozovsky E."/>
            <person name="Lu J."/>
            <person name="Luo M."/>
            <person name="Machado C.A."/>
            <person name="Makalowski W."/>
            <person name="Marzo M."/>
            <person name="Matsuda M."/>
            <person name="Matzkin L."/>
            <person name="McAllister B."/>
            <person name="McBride C.S."/>
            <person name="McKernan B."/>
            <person name="McKernan K."/>
            <person name="Mendez-Lago M."/>
            <person name="Minx P."/>
            <person name="Mollenhauer M.U."/>
            <person name="Montooth K."/>
            <person name="Mount S.M."/>
            <person name="Mu X."/>
            <person name="Myers E."/>
            <person name="Negre B."/>
            <person name="Newfeld S."/>
            <person name="Nielsen R."/>
            <person name="Noor M.A."/>
            <person name="O'Grady P."/>
            <person name="Pachter L."/>
            <person name="Papaceit M."/>
            <person name="Parisi M.J."/>
            <person name="Parisi M."/>
            <person name="Parts L."/>
            <person name="Pedersen J.S."/>
            <person name="Pesole G."/>
            <person name="Phillippy A.M."/>
            <person name="Ponting C.P."/>
            <person name="Pop M."/>
            <person name="Porcelli D."/>
            <person name="Powell J.R."/>
            <person name="Prohaska S."/>
            <person name="Pruitt K."/>
            <person name="Puig M."/>
            <person name="Quesneville H."/>
            <person name="Ram K.R."/>
            <person name="Rand D."/>
            <person name="Rasmussen M.D."/>
            <person name="Reed L.K."/>
            <person name="Reenan R."/>
            <person name="Reily A."/>
            <person name="Remington K.A."/>
            <person name="Rieger T.T."/>
            <person name="Ritchie M.G."/>
            <person name="Robin C."/>
            <person name="Rogers Y.H."/>
            <person name="Rohde C."/>
            <person name="Rozas J."/>
            <person name="Rubenfield M.J."/>
            <person name="Ruiz A."/>
            <person name="Russo S."/>
            <person name="Salzberg S.L."/>
            <person name="Sanchez-Gracia A."/>
            <person name="Saranga D.J."/>
            <person name="Sato H."/>
            <person name="Schaeffer S.W."/>
            <person name="Schatz M.C."/>
            <person name="Schlenke T."/>
            <person name="Schwartz R."/>
            <person name="Segarra C."/>
            <person name="Singh R.S."/>
            <person name="Sirot L."/>
            <person name="Sirota M."/>
            <person name="Sisneros N.B."/>
            <person name="Smith C.D."/>
            <person name="Smith T.F."/>
            <person name="Spieth J."/>
            <person name="Stage D.E."/>
            <person name="Stark A."/>
            <person name="Stephan W."/>
            <person name="Strausberg R.L."/>
            <person name="Strempel S."/>
            <person name="Sturgill D."/>
            <person name="Sutton G."/>
            <person name="Sutton G.G."/>
            <person name="Tao W."/>
            <person name="Teichmann S."/>
            <person name="Tobari Y.N."/>
            <person name="Tomimura Y."/>
            <person name="Tsolas J.M."/>
            <person name="Valente V.L."/>
            <person name="Venter E."/>
            <person name="Venter J.C."/>
            <person name="Vicario S."/>
            <person name="Vieira F.G."/>
            <person name="Vilella A.J."/>
            <person name="Villasante A."/>
            <person name="Walenz B."/>
            <person name="Wang J."/>
            <person name="Wasserman M."/>
            <person name="Watts T."/>
            <person name="Wilson D."/>
            <person name="Wilson R.K."/>
            <person name="Wing R.A."/>
            <person name="Wolfner M.F."/>
            <person name="Wong A."/>
            <person name="Wong G.K."/>
            <person name="Wu C.I."/>
            <person name="Wu G."/>
            <person name="Yamamoto D."/>
            <person name="Yang H.P."/>
            <person name="Yang S.P."/>
            <person name="Yorke J.A."/>
            <person name="Yoshida K."/>
            <person name="Zdobnov E."/>
            <person name="Zhang P."/>
            <person name="Zhang Y."/>
            <person name="Zimin A.V."/>
            <person name="Baldwin J."/>
            <person name="Abdouelleil A."/>
            <person name="Abdulkadir J."/>
            <person name="Abebe A."/>
            <person name="Abera B."/>
            <person name="Abreu J."/>
            <person name="Acer S.C."/>
            <person name="Aftuck L."/>
            <person name="Alexander A."/>
            <person name="An P."/>
            <person name="Anderson E."/>
            <person name="Anderson S."/>
            <person name="Arachi H."/>
            <person name="Azer M."/>
            <person name="Bachantsang P."/>
            <person name="Barry A."/>
            <person name="Bayul T."/>
            <person name="Berlin A."/>
            <person name="Bessette D."/>
            <person name="Bloom T."/>
            <person name="Blye J."/>
            <person name="Boguslavskiy L."/>
            <person name="Bonnet C."/>
            <person name="Boukhgalter B."/>
            <person name="Bourzgui I."/>
            <person name="Brown A."/>
            <person name="Cahill P."/>
            <person name="Channer S."/>
            <person name="Cheshatsang Y."/>
            <person name="Chuda L."/>
            <person name="Citroen M."/>
            <person name="Collymore A."/>
            <person name="Cooke P."/>
            <person name="Costello M."/>
            <person name="D'Aco K."/>
            <person name="Daza R."/>
            <person name="De Haan G."/>
            <person name="DeGray S."/>
            <person name="DeMaso C."/>
            <person name="Dhargay N."/>
            <person name="Dooley K."/>
            <person name="Dooley E."/>
            <person name="Doricent M."/>
            <person name="Dorje P."/>
            <person name="Dorjee K."/>
            <person name="Dupes A."/>
            <person name="Elong R."/>
            <person name="Falk J."/>
            <person name="Farina A."/>
            <person name="Faro S."/>
            <person name="Ferguson D."/>
            <person name="Fisher S."/>
            <person name="Foley C.D."/>
            <person name="Franke A."/>
            <person name="Friedrich D."/>
            <person name="Gadbois L."/>
            <person name="Gearin G."/>
            <person name="Gearin C.R."/>
            <person name="Giannoukos G."/>
            <person name="Goode T."/>
            <person name="Graham J."/>
            <person name="Grandbois E."/>
            <person name="Grewal S."/>
            <person name="Gyaltsen K."/>
            <person name="Hafez N."/>
            <person name="Hagos B."/>
            <person name="Hall J."/>
            <person name="Henson C."/>
            <person name="Hollinger A."/>
            <person name="Honan T."/>
            <person name="Huard M.D."/>
            <person name="Hughes L."/>
            <person name="Hurhula B."/>
            <person name="Husby M.E."/>
            <person name="Kamat A."/>
            <person name="Kanga B."/>
            <person name="Kashin S."/>
            <person name="Khazanovich D."/>
            <person name="Kisner P."/>
            <person name="Lance K."/>
            <person name="Lara M."/>
            <person name="Lee W."/>
            <person name="Lennon N."/>
            <person name="Letendre F."/>
            <person name="LeVine R."/>
            <person name="Lipovsky A."/>
            <person name="Liu X."/>
            <person name="Liu J."/>
            <person name="Liu S."/>
            <person name="Lokyitsang T."/>
            <person name="Lokyitsang Y."/>
            <person name="Lubonja R."/>
            <person name="Lui A."/>
            <person name="MacDonald P."/>
            <person name="Magnisalis V."/>
            <person name="Maru K."/>
            <person name="Matthews C."/>
            <person name="McCusker W."/>
            <person name="McDonough S."/>
            <person name="Mehta T."/>
            <person name="Meldrim J."/>
            <person name="Meneus L."/>
            <person name="Mihai O."/>
            <person name="Mihalev A."/>
            <person name="Mihova T."/>
            <person name="Mittelman R."/>
            <person name="Mlenga V."/>
            <person name="Montmayeur A."/>
            <person name="Mulrain L."/>
            <person name="Navidi A."/>
            <person name="Naylor J."/>
            <person name="Negash T."/>
            <person name="Nguyen T."/>
            <person name="Nguyen N."/>
            <person name="Nicol R."/>
            <person name="Norbu C."/>
            <person name="Norbu N."/>
            <person name="Novod N."/>
            <person name="O'Neill B."/>
            <person name="Osman S."/>
            <person name="Markiewicz E."/>
            <person name="Oyono O.L."/>
            <person name="Patti C."/>
            <person name="Phunkhang P."/>
            <person name="Pierre F."/>
            <person name="Priest M."/>
            <person name="Raghuraman S."/>
            <person name="Rege F."/>
            <person name="Reyes R."/>
            <person name="Rise C."/>
            <person name="Rogov P."/>
            <person name="Ross K."/>
            <person name="Ryan E."/>
            <person name="Settipalli S."/>
            <person name="Shea T."/>
            <person name="Sherpa N."/>
            <person name="Shi L."/>
            <person name="Shih D."/>
            <person name="Sparrow T."/>
            <person name="Spaulding J."/>
            <person name="Stalker J."/>
            <person name="Stange-Thomann N."/>
            <person name="Stavropoulos S."/>
            <person name="Stone C."/>
            <person name="Strader C."/>
            <person name="Tesfaye S."/>
            <person name="Thomson T."/>
            <person name="Thoulutsang Y."/>
            <person name="Thoulutsang D."/>
            <person name="Topham K."/>
            <person name="Topping I."/>
            <person name="Tsamla T."/>
            <person name="Vassiliev H."/>
            <person name="Vo A."/>
            <person name="Wangchuk T."/>
            <person name="Wangdi T."/>
            <person name="Weiand M."/>
            <person name="Wilkinson J."/>
            <person name="Wilson A."/>
            <person name="Yadav S."/>
            <person name="Young G."/>
            <person name="Yu Q."/>
            <person name="Zembek L."/>
            <person name="Zhong D."/>
            <person name="Zimmer A."/>
            <person name="Zwirko Z."/>
            <person name="Jaffe D.B."/>
            <person name="Alvarez P."/>
            <person name="Brockman W."/>
            <person name="Butler J."/>
            <person name="Chin C."/>
            <person name="Gnerre S."/>
            <person name="Grabherr M."/>
            <person name="Kleber M."/>
            <person name="Mauceli E."/>
            <person name="MacCallum I."/>
        </authorList>
    </citation>
    <scope>NUCLEOTIDE SEQUENCE [LARGE SCALE GENOMIC DNA]</scope>
    <source>
        <strain evidence="4">Tucson 14030-0811.24</strain>
    </source>
</reference>
<dbReference type="InParanoid" id="B4N609"/>
<organism evidence="3 4">
    <name type="scientific">Drosophila willistoni</name>
    <name type="common">Fruit fly</name>
    <dbReference type="NCBI Taxonomy" id="7260"/>
    <lineage>
        <taxon>Eukaryota</taxon>
        <taxon>Metazoa</taxon>
        <taxon>Ecdysozoa</taxon>
        <taxon>Arthropoda</taxon>
        <taxon>Hexapoda</taxon>
        <taxon>Insecta</taxon>
        <taxon>Pterygota</taxon>
        <taxon>Neoptera</taxon>
        <taxon>Endopterygota</taxon>
        <taxon>Diptera</taxon>
        <taxon>Brachycera</taxon>
        <taxon>Muscomorpha</taxon>
        <taxon>Ephydroidea</taxon>
        <taxon>Drosophilidae</taxon>
        <taxon>Drosophila</taxon>
        <taxon>Sophophora</taxon>
    </lineage>
</organism>
<proteinExistence type="predicted"/>
<feature type="compositionally biased region" description="Low complexity" evidence="1">
    <location>
        <begin position="33"/>
        <end position="42"/>
    </location>
</feature>
<dbReference type="AlphaFoldDB" id="B4N609"/>
<gene>
    <name evidence="3" type="primary">Dwil\GK17979</name>
    <name evidence="3" type="ORF">Dwil_GK17979</name>
</gene>
<evidence type="ECO:0000256" key="1">
    <source>
        <dbReference type="SAM" id="MobiDB-lite"/>
    </source>
</evidence>
<feature type="chain" id="PRO_5002815748" evidence="2">
    <location>
        <begin position="20"/>
        <end position="313"/>
    </location>
</feature>
<feature type="region of interest" description="Disordered" evidence="1">
    <location>
        <begin position="25"/>
        <end position="267"/>
    </location>
</feature>
<feature type="compositionally biased region" description="Basic and acidic residues" evidence="1">
    <location>
        <begin position="140"/>
        <end position="149"/>
    </location>
</feature>
<dbReference type="EMBL" id="CH964154">
    <property type="protein sequence ID" value="EDW79798.1"/>
    <property type="molecule type" value="Genomic_DNA"/>
</dbReference>
<dbReference type="Proteomes" id="UP000007798">
    <property type="component" value="Unassembled WGS sequence"/>
</dbReference>
<evidence type="ECO:0000313" key="3">
    <source>
        <dbReference type="EMBL" id="EDW79798.1"/>
    </source>
</evidence>
<evidence type="ECO:0000256" key="2">
    <source>
        <dbReference type="SAM" id="SignalP"/>
    </source>
</evidence>
<evidence type="ECO:0000313" key="4">
    <source>
        <dbReference type="Proteomes" id="UP000007798"/>
    </source>
</evidence>
<feature type="compositionally biased region" description="Basic and acidic residues" evidence="1">
    <location>
        <begin position="112"/>
        <end position="126"/>
    </location>
</feature>
<accession>B4N609</accession>
<keyword evidence="4" id="KW-1185">Reference proteome</keyword>
<feature type="compositionally biased region" description="Basic and acidic residues" evidence="1">
    <location>
        <begin position="164"/>
        <end position="173"/>
    </location>
</feature>
<protein>
    <submittedName>
        <fullName evidence="3">Uncharacterized protein, isoform A</fullName>
    </submittedName>
</protein>
<sequence>MRSIIWLLGIWAVLGLVQAKPLTLAETENDATSSSSSSSSSSEEQEEQKAGSLIVSSEGSSSSSSEEDRPKRTPPDPWHGEGRPLLYDLDPEHHRGKRSPKADSSSSSSEEDTAKEKIKEEQEEQKAGSLIVSSEGSSSEEDRPKRSIPDPDQYDTPVTAYGEGLHHPDQLAHEHHRGKRSPKADSSSSSSEEDPAKENTKKKVDTSAEDSSSSEEHKKLKIAEQRTETNAVRRKRQLVVSKEDDKPSVEIESTEFGTDDAEPERGNFEVDEVLDLAAKTSSDKDKASIEDYAQGCEVMEVSSKEANETTYVE</sequence>
<feature type="compositionally biased region" description="Basic and acidic residues" evidence="1">
    <location>
        <begin position="214"/>
        <end position="227"/>
    </location>
</feature>
<dbReference type="STRING" id="7260.B4N609"/>
<dbReference type="KEGG" id="dwi:6646217"/>